<reference evidence="4 5" key="1">
    <citation type="journal article" date="2016" name="G3 (Bethesda)">
        <title>First Draft Assembly and Annotation of the Genome of a California Endemic Oak Quercus lobata Nee (Fagaceae).</title>
        <authorList>
            <person name="Sork V.L."/>
            <person name="Fitz-Gibbon S.T."/>
            <person name="Puiu D."/>
            <person name="Crepeau M."/>
            <person name="Gugger P.F."/>
            <person name="Sherman R."/>
            <person name="Stevens K."/>
            <person name="Langley C.H."/>
            <person name="Pellegrini M."/>
            <person name="Salzberg S.L."/>
        </authorList>
    </citation>
    <scope>NUCLEOTIDE SEQUENCE [LARGE SCALE GENOMIC DNA]</scope>
    <source>
        <strain evidence="4 5">cv. SW786</strain>
    </source>
</reference>
<dbReference type="InParanoid" id="A0A7N2MNT0"/>
<organism evidence="4 5">
    <name type="scientific">Quercus lobata</name>
    <name type="common">Valley oak</name>
    <dbReference type="NCBI Taxonomy" id="97700"/>
    <lineage>
        <taxon>Eukaryota</taxon>
        <taxon>Viridiplantae</taxon>
        <taxon>Streptophyta</taxon>
        <taxon>Embryophyta</taxon>
        <taxon>Tracheophyta</taxon>
        <taxon>Spermatophyta</taxon>
        <taxon>Magnoliopsida</taxon>
        <taxon>eudicotyledons</taxon>
        <taxon>Gunneridae</taxon>
        <taxon>Pentapetalae</taxon>
        <taxon>rosids</taxon>
        <taxon>fabids</taxon>
        <taxon>Fagales</taxon>
        <taxon>Fagaceae</taxon>
        <taxon>Quercus</taxon>
    </lineage>
</organism>
<sequence length="347" mass="37636">MTFNEPSGMAERGYEFGIAPPFRCSYPAKPCMGGNSSTKPYTVGHNIILAHVAAVRLYKEKYQHIHGPAEIGMVLEASYFKPNTSSVEDKAAAQRSMDFLIGWYAEPLIFGDYPKSMRDLAEERLPIFSEEEKKMIKGTMDFIGINYYTSIYAANAPPPKQYPSHSVDSLSTTNCKLDISYLYIYRILTNEQQSNSCFVVIIAATRNGVPIGPLVRNLNGVDIKGYFYWSPHDSYEWGGGIGARFGLYFVDYNDNLKRIPKESAKWLHDFLQSNATTSPAGSPAGSPSGSPKSSAIASPSGSPVGSPGPSGTGANAKSSAGSSIKLSISHLFFLTCAATVASTSTTY</sequence>
<evidence type="ECO:0000313" key="4">
    <source>
        <dbReference type="EnsemblPlants" id="QL10p004436:mrna"/>
    </source>
</evidence>
<dbReference type="PANTHER" id="PTHR10353:SF154">
    <property type="entry name" value="BETA-GLUCOSIDASE 9-RELATED"/>
    <property type="match status" value="1"/>
</dbReference>
<reference evidence="4" key="2">
    <citation type="submission" date="2021-01" db="UniProtKB">
        <authorList>
            <consortium name="EnsemblPlants"/>
        </authorList>
    </citation>
    <scope>IDENTIFICATION</scope>
</reference>
<feature type="region of interest" description="Disordered" evidence="3">
    <location>
        <begin position="277"/>
        <end position="316"/>
    </location>
</feature>
<evidence type="ECO:0000256" key="3">
    <source>
        <dbReference type="SAM" id="MobiDB-lite"/>
    </source>
</evidence>
<dbReference type="Gramene" id="QL10p004436:mrna">
    <property type="protein sequence ID" value="QL10p004436:mrna"/>
    <property type="gene ID" value="QL10p004436"/>
</dbReference>
<dbReference type="PRINTS" id="PR00131">
    <property type="entry name" value="GLHYDRLASE1"/>
</dbReference>
<protein>
    <recommendedName>
        <fullName evidence="6">Beta-glucosidase</fullName>
    </recommendedName>
</protein>
<dbReference type="GO" id="GO:0008422">
    <property type="term" value="F:beta-glucosidase activity"/>
    <property type="evidence" value="ECO:0007669"/>
    <property type="project" value="TreeGrafter"/>
</dbReference>
<dbReference type="Proteomes" id="UP000594261">
    <property type="component" value="Chromosome 10"/>
</dbReference>
<dbReference type="Gene3D" id="3.20.20.80">
    <property type="entry name" value="Glycosidases"/>
    <property type="match status" value="2"/>
</dbReference>
<keyword evidence="5" id="KW-1185">Reference proteome</keyword>
<dbReference type="Pfam" id="PF00232">
    <property type="entry name" value="Glyco_hydro_1"/>
    <property type="match status" value="2"/>
</dbReference>
<dbReference type="GO" id="GO:0005975">
    <property type="term" value="P:carbohydrate metabolic process"/>
    <property type="evidence" value="ECO:0007669"/>
    <property type="project" value="InterPro"/>
</dbReference>
<accession>A0A7N2MNT0</accession>
<comment type="similarity">
    <text evidence="1 2">Belongs to the glycosyl hydrolase 1 family.</text>
</comment>
<evidence type="ECO:0000313" key="5">
    <source>
        <dbReference type="Proteomes" id="UP000594261"/>
    </source>
</evidence>
<dbReference type="EnsemblPlants" id="QL10p004436:mrna">
    <property type="protein sequence ID" value="QL10p004436:mrna"/>
    <property type="gene ID" value="QL10p004436"/>
</dbReference>
<dbReference type="InterPro" id="IPR001360">
    <property type="entry name" value="Glyco_hydro_1"/>
</dbReference>
<dbReference type="EMBL" id="LRBV02000010">
    <property type="status" value="NOT_ANNOTATED_CDS"/>
    <property type="molecule type" value="Genomic_DNA"/>
</dbReference>
<evidence type="ECO:0000256" key="2">
    <source>
        <dbReference type="RuleBase" id="RU003690"/>
    </source>
</evidence>
<dbReference type="PANTHER" id="PTHR10353">
    <property type="entry name" value="GLYCOSYL HYDROLASE"/>
    <property type="match status" value="1"/>
</dbReference>
<dbReference type="AlphaFoldDB" id="A0A7N2MNT0"/>
<dbReference type="InterPro" id="IPR017853">
    <property type="entry name" value="GH"/>
</dbReference>
<evidence type="ECO:0008006" key="6">
    <source>
        <dbReference type="Google" id="ProtNLM"/>
    </source>
</evidence>
<evidence type="ECO:0000256" key="1">
    <source>
        <dbReference type="ARBA" id="ARBA00010838"/>
    </source>
</evidence>
<dbReference type="SUPFAM" id="SSF51445">
    <property type="entry name" value="(Trans)glycosidases"/>
    <property type="match status" value="1"/>
</dbReference>
<proteinExistence type="inferred from homology"/>
<name>A0A7N2MNT0_QUELO</name>